<comment type="caution">
    <text evidence="2">The sequence shown here is derived from an EMBL/GenBank/DDBJ whole genome shotgun (WGS) entry which is preliminary data.</text>
</comment>
<dbReference type="InterPro" id="IPR038740">
    <property type="entry name" value="BioF2-like_GNAT_dom"/>
</dbReference>
<keyword evidence="3" id="KW-1185">Reference proteome</keyword>
<accession>A0A7K0KAZ8</accession>
<evidence type="ECO:0000259" key="1">
    <source>
        <dbReference type="Pfam" id="PF13480"/>
    </source>
</evidence>
<dbReference type="RefSeq" id="WP_154532359.1">
    <property type="nucleotide sequence ID" value="NZ_VUNG01000001.1"/>
</dbReference>
<name>A0A7K0KAZ8_9BACT</name>
<dbReference type="Proteomes" id="UP000438914">
    <property type="component" value="Unassembled WGS sequence"/>
</dbReference>
<dbReference type="InterPro" id="IPR016181">
    <property type="entry name" value="Acyl_CoA_acyltransferase"/>
</dbReference>
<dbReference type="AlphaFoldDB" id="A0A7K0KAZ8"/>
<reference evidence="2 3" key="1">
    <citation type="submission" date="2019-08" db="EMBL/GenBank/DDBJ databases">
        <title>In-depth cultivation of the pig gut microbiome towards novel bacterial diversity and tailored functional studies.</title>
        <authorList>
            <person name="Wylensek D."/>
            <person name="Hitch T.C.A."/>
            <person name="Clavel T."/>
        </authorList>
    </citation>
    <scope>NUCLEOTIDE SEQUENCE [LARGE SCALE GENOMIC DNA]</scope>
    <source>
        <strain evidence="2 3">LKV-178-WT-2A</strain>
    </source>
</reference>
<dbReference type="GO" id="GO:0016740">
    <property type="term" value="F:transferase activity"/>
    <property type="evidence" value="ECO:0007669"/>
    <property type="project" value="UniProtKB-KW"/>
</dbReference>
<evidence type="ECO:0000313" key="3">
    <source>
        <dbReference type="Proteomes" id="UP000438914"/>
    </source>
</evidence>
<feature type="domain" description="BioF2-like acetyltransferase" evidence="1">
    <location>
        <begin position="161"/>
        <end position="285"/>
    </location>
</feature>
<dbReference type="Gene3D" id="3.40.630.30">
    <property type="match status" value="1"/>
</dbReference>
<sequence length="316" mass="36939">MFDIRQYTDNDTDSTAWNDFVALSKQGTFLFDRHYMDYHRDRFSDYSLLFYKKGKLYALLPANIDGDTLWSHQGLTYGGLITNTHATTAEVCTLFEELNAYLHDHGIRHVVYKAMPWIYQQLPAEEDLYAIFNRCHAQLMVRNVSSTIEQDRALKWRRIRKYGADKAEKEGIRVVQDDSAYADFWQVLTDNLLHTYQTRPVHTLAEISRLHDAFPDNIRLYVACLDEKVIGGTLLYITSQVAHAQYISATPEGKHLHAIDAIYRKVLTEDYRDCRYFDFGISNEDRGRYLNEGLIYQKEGFGGRAVCYDWYSWNVE</sequence>
<keyword evidence="2" id="KW-0808">Transferase</keyword>
<dbReference type="Pfam" id="PF13480">
    <property type="entry name" value="Acetyltransf_6"/>
    <property type="match status" value="1"/>
</dbReference>
<dbReference type="SUPFAM" id="SSF55729">
    <property type="entry name" value="Acyl-CoA N-acyltransferases (Nat)"/>
    <property type="match status" value="1"/>
</dbReference>
<organism evidence="2 3">
    <name type="scientific">Hallella mizrahii</name>
    <dbReference type="NCBI Taxonomy" id="2606637"/>
    <lineage>
        <taxon>Bacteria</taxon>
        <taxon>Pseudomonadati</taxon>
        <taxon>Bacteroidota</taxon>
        <taxon>Bacteroidia</taxon>
        <taxon>Bacteroidales</taxon>
        <taxon>Prevotellaceae</taxon>
        <taxon>Hallella</taxon>
    </lineage>
</organism>
<proteinExistence type="predicted"/>
<dbReference type="EMBL" id="VUNG01000001">
    <property type="protein sequence ID" value="MST83097.1"/>
    <property type="molecule type" value="Genomic_DNA"/>
</dbReference>
<protein>
    <submittedName>
        <fullName evidence="2">GNAT family N-acetyltransferase</fullName>
    </submittedName>
</protein>
<evidence type="ECO:0000313" key="2">
    <source>
        <dbReference type="EMBL" id="MST83097.1"/>
    </source>
</evidence>
<gene>
    <name evidence="2" type="ORF">FYJ73_00080</name>
</gene>